<comment type="caution">
    <text evidence="1">The sequence shown here is derived from an EMBL/GenBank/DDBJ whole genome shotgun (WGS) entry which is preliminary data.</text>
</comment>
<reference evidence="1" key="2">
    <citation type="submission" date="2020-09" db="EMBL/GenBank/DDBJ databases">
        <authorList>
            <person name="Sun Q."/>
            <person name="Zhou Y."/>
        </authorList>
    </citation>
    <scope>NUCLEOTIDE SEQUENCE</scope>
    <source>
        <strain evidence="1">CGMCC 1.15330</strain>
    </source>
</reference>
<gene>
    <name evidence="1" type="ORF">GCM10011380_08880</name>
</gene>
<dbReference type="EMBL" id="BMIH01000001">
    <property type="protein sequence ID" value="GGB21526.1"/>
    <property type="molecule type" value="Genomic_DNA"/>
</dbReference>
<evidence type="ECO:0000313" key="2">
    <source>
        <dbReference type="Proteomes" id="UP000623067"/>
    </source>
</evidence>
<name>A0A916SY22_9SPHN</name>
<reference evidence="1" key="1">
    <citation type="journal article" date="2014" name="Int. J. Syst. Evol. Microbiol.">
        <title>Complete genome sequence of Corynebacterium casei LMG S-19264T (=DSM 44701T), isolated from a smear-ripened cheese.</title>
        <authorList>
            <consortium name="US DOE Joint Genome Institute (JGI-PGF)"/>
            <person name="Walter F."/>
            <person name="Albersmeier A."/>
            <person name="Kalinowski J."/>
            <person name="Ruckert C."/>
        </authorList>
    </citation>
    <scope>NUCLEOTIDE SEQUENCE</scope>
    <source>
        <strain evidence="1">CGMCC 1.15330</strain>
    </source>
</reference>
<evidence type="ECO:0000313" key="1">
    <source>
        <dbReference type="EMBL" id="GGB21526.1"/>
    </source>
</evidence>
<sequence>MPPNIMPHVVDRLTEIGLTGSNGMAAVPLSWGEINEWERSSTVRITGWEKRLIRALSVAYVAEGHRAESDTCPPPWLGEANEATKAAEVAALDLLF</sequence>
<dbReference type="Proteomes" id="UP000623067">
    <property type="component" value="Unassembled WGS sequence"/>
</dbReference>
<dbReference type="AlphaFoldDB" id="A0A916SY22"/>
<protein>
    <submittedName>
        <fullName evidence="1">Uncharacterized protein</fullName>
    </submittedName>
</protein>
<proteinExistence type="predicted"/>
<keyword evidence="2" id="KW-1185">Reference proteome</keyword>
<dbReference type="RefSeq" id="WP_188657479.1">
    <property type="nucleotide sequence ID" value="NZ_BMIH01000001.1"/>
</dbReference>
<accession>A0A916SY22</accession>
<organism evidence="1 2">
    <name type="scientific">Sphingomonas metalli</name>
    <dbReference type="NCBI Taxonomy" id="1779358"/>
    <lineage>
        <taxon>Bacteria</taxon>
        <taxon>Pseudomonadati</taxon>
        <taxon>Pseudomonadota</taxon>
        <taxon>Alphaproteobacteria</taxon>
        <taxon>Sphingomonadales</taxon>
        <taxon>Sphingomonadaceae</taxon>
        <taxon>Sphingomonas</taxon>
    </lineage>
</organism>